<comment type="caution">
    <text evidence="1">The sequence shown here is derived from an EMBL/GenBank/DDBJ whole genome shotgun (WGS) entry which is preliminary data.</text>
</comment>
<proteinExistence type="predicted"/>
<dbReference type="EMBL" id="CM023479">
    <property type="protein sequence ID" value="KAH7974174.1"/>
    <property type="molecule type" value="Genomic_DNA"/>
</dbReference>
<protein>
    <submittedName>
        <fullName evidence="1">Uncharacterized protein</fullName>
    </submittedName>
</protein>
<reference evidence="1" key="1">
    <citation type="submission" date="2020-05" db="EMBL/GenBank/DDBJ databases">
        <title>Large-scale comparative analyses of tick genomes elucidate their genetic diversity and vector capacities.</title>
        <authorList>
            <person name="Jia N."/>
            <person name="Wang J."/>
            <person name="Shi W."/>
            <person name="Du L."/>
            <person name="Sun Y."/>
            <person name="Zhan W."/>
            <person name="Jiang J."/>
            <person name="Wang Q."/>
            <person name="Zhang B."/>
            <person name="Ji P."/>
            <person name="Sakyi L.B."/>
            <person name="Cui X."/>
            <person name="Yuan T."/>
            <person name="Jiang B."/>
            <person name="Yang W."/>
            <person name="Lam T.T.-Y."/>
            <person name="Chang Q."/>
            <person name="Ding S."/>
            <person name="Wang X."/>
            <person name="Zhu J."/>
            <person name="Ruan X."/>
            <person name="Zhao L."/>
            <person name="Wei J."/>
            <person name="Que T."/>
            <person name="Du C."/>
            <person name="Cheng J."/>
            <person name="Dai P."/>
            <person name="Han X."/>
            <person name="Huang E."/>
            <person name="Gao Y."/>
            <person name="Liu J."/>
            <person name="Shao H."/>
            <person name="Ye R."/>
            <person name="Li L."/>
            <person name="Wei W."/>
            <person name="Wang X."/>
            <person name="Wang C."/>
            <person name="Yang T."/>
            <person name="Huo Q."/>
            <person name="Li W."/>
            <person name="Guo W."/>
            <person name="Chen H."/>
            <person name="Zhou L."/>
            <person name="Ni X."/>
            <person name="Tian J."/>
            <person name="Zhou Y."/>
            <person name="Sheng Y."/>
            <person name="Liu T."/>
            <person name="Pan Y."/>
            <person name="Xia L."/>
            <person name="Li J."/>
            <person name="Zhao F."/>
            <person name="Cao W."/>
        </authorList>
    </citation>
    <scope>NUCLEOTIDE SEQUENCE</scope>
    <source>
        <strain evidence="1">Dsil-2018</strain>
    </source>
</reference>
<evidence type="ECO:0000313" key="2">
    <source>
        <dbReference type="Proteomes" id="UP000821865"/>
    </source>
</evidence>
<sequence length="591" mass="64010">MFNSIRTLRVHGRFSFASRGGGAGPDGCADARSRVSRPTATRWLPKSYNAASPRTPWPGPRFLQLQCLIGLILRPSRSRDFSKLVERRSRKRNANSKSPAATSADHSTLQNASARVSALHDGLPRKPGPVWKPKPLPRLHREDIVIILKPRVTVALKDVYQHGELGAAFAAYLGTQAAASLSLLPTWEQNLIVAGTRDPHVADKLLRDFQLDSSKGQLLMHGHLKLTGEVCCGVITVANHETTCRYPRKLGNSNVAALTFVGKVVPRFVHYNSEVTLVRAYKRSIPACGRCGTVVHRADTCPCPDNDKCGLCGHTVPTADGVKAPHECTPSCAVCGQAHATNSRDCTGKFRQLKLPGHKAKRHKRRTTRRPKKPPSHPTPEANGGAPRGAHGADPKTRSPPPLSVTWARVVSSSPRPFSSPPTVSQLDAEYKKQIDVLRAQNELLLNKIQNLESKLAPAAPSPQNSDAMESDAELSPALVATISAMEERLTSKLGSMIETAMDQILIKVMTAVPAMISKHIMDNPRLLRRLGPVKDVSRPSKFNCLLNESENEDNCPALSVITPLVAQRAGSGAATPSSSPLQNSNHGETP</sequence>
<gene>
    <name evidence="1" type="ORF">HPB49_011587</name>
</gene>
<name>A0ACB8DNN6_DERSI</name>
<evidence type="ECO:0000313" key="1">
    <source>
        <dbReference type="EMBL" id="KAH7974174.1"/>
    </source>
</evidence>
<accession>A0ACB8DNN6</accession>
<dbReference type="Proteomes" id="UP000821865">
    <property type="component" value="Chromosome 10"/>
</dbReference>
<organism evidence="1 2">
    <name type="scientific">Dermacentor silvarum</name>
    <name type="common">Tick</name>
    <dbReference type="NCBI Taxonomy" id="543639"/>
    <lineage>
        <taxon>Eukaryota</taxon>
        <taxon>Metazoa</taxon>
        <taxon>Ecdysozoa</taxon>
        <taxon>Arthropoda</taxon>
        <taxon>Chelicerata</taxon>
        <taxon>Arachnida</taxon>
        <taxon>Acari</taxon>
        <taxon>Parasitiformes</taxon>
        <taxon>Ixodida</taxon>
        <taxon>Ixodoidea</taxon>
        <taxon>Ixodidae</taxon>
        <taxon>Rhipicephalinae</taxon>
        <taxon>Dermacentor</taxon>
    </lineage>
</organism>
<keyword evidence="2" id="KW-1185">Reference proteome</keyword>